<comment type="caution">
    <text evidence="1">The sequence shown here is derived from an EMBL/GenBank/DDBJ whole genome shotgun (WGS) entry which is preliminary data.</text>
</comment>
<gene>
    <name evidence="1" type="ORF">DPMN_089223</name>
</gene>
<name>A0A9D4QX47_DREPO</name>
<reference evidence="1" key="1">
    <citation type="journal article" date="2019" name="bioRxiv">
        <title>The Genome of the Zebra Mussel, Dreissena polymorpha: A Resource for Invasive Species Research.</title>
        <authorList>
            <person name="McCartney M.A."/>
            <person name="Auch B."/>
            <person name="Kono T."/>
            <person name="Mallez S."/>
            <person name="Zhang Y."/>
            <person name="Obille A."/>
            <person name="Becker A."/>
            <person name="Abrahante J.E."/>
            <person name="Garbe J."/>
            <person name="Badalamenti J.P."/>
            <person name="Herman A."/>
            <person name="Mangelson H."/>
            <person name="Liachko I."/>
            <person name="Sullivan S."/>
            <person name="Sone E.D."/>
            <person name="Koren S."/>
            <person name="Silverstein K.A.T."/>
            <person name="Beckman K.B."/>
            <person name="Gohl D.M."/>
        </authorList>
    </citation>
    <scope>NUCLEOTIDE SEQUENCE</scope>
    <source>
        <strain evidence="1">Duluth1</strain>
        <tissue evidence="1">Whole animal</tissue>
    </source>
</reference>
<dbReference type="Proteomes" id="UP000828390">
    <property type="component" value="Unassembled WGS sequence"/>
</dbReference>
<dbReference type="EMBL" id="JAIWYP010000003">
    <property type="protein sequence ID" value="KAH3846916.1"/>
    <property type="molecule type" value="Genomic_DNA"/>
</dbReference>
<proteinExistence type="predicted"/>
<dbReference type="AlphaFoldDB" id="A0A9D4QX47"/>
<reference evidence="1" key="2">
    <citation type="submission" date="2020-11" db="EMBL/GenBank/DDBJ databases">
        <authorList>
            <person name="McCartney M.A."/>
            <person name="Auch B."/>
            <person name="Kono T."/>
            <person name="Mallez S."/>
            <person name="Becker A."/>
            <person name="Gohl D.M."/>
            <person name="Silverstein K.A.T."/>
            <person name="Koren S."/>
            <person name="Bechman K.B."/>
            <person name="Herman A."/>
            <person name="Abrahante J.E."/>
            <person name="Garbe J."/>
        </authorList>
    </citation>
    <scope>NUCLEOTIDE SEQUENCE</scope>
    <source>
        <strain evidence="1">Duluth1</strain>
        <tissue evidence="1">Whole animal</tissue>
    </source>
</reference>
<keyword evidence="2" id="KW-1185">Reference proteome</keyword>
<sequence length="122" mass="14577">MSPEQQVRWLNEISLRSIDNLKINELSSVNELRDDLLVLNAEDDQLKAMKQEDIYKCPLCNRTYTCKQVSWFKNILLRNITGHSTLSAQMLKLQMQFNIFCSCHWFLKTPWTLTRWEMLSEY</sequence>
<organism evidence="1 2">
    <name type="scientific">Dreissena polymorpha</name>
    <name type="common">Zebra mussel</name>
    <name type="synonym">Mytilus polymorpha</name>
    <dbReference type="NCBI Taxonomy" id="45954"/>
    <lineage>
        <taxon>Eukaryota</taxon>
        <taxon>Metazoa</taxon>
        <taxon>Spiralia</taxon>
        <taxon>Lophotrochozoa</taxon>
        <taxon>Mollusca</taxon>
        <taxon>Bivalvia</taxon>
        <taxon>Autobranchia</taxon>
        <taxon>Heteroconchia</taxon>
        <taxon>Euheterodonta</taxon>
        <taxon>Imparidentia</taxon>
        <taxon>Neoheterodontei</taxon>
        <taxon>Myida</taxon>
        <taxon>Dreissenoidea</taxon>
        <taxon>Dreissenidae</taxon>
        <taxon>Dreissena</taxon>
    </lineage>
</organism>
<protein>
    <submittedName>
        <fullName evidence="1">Uncharacterized protein</fullName>
    </submittedName>
</protein>
<evidence type="ECO:0000313" key="2">
    <source>
        <dbReference type="Proteomes" id="UP000828390"/>
    </source>
</evidence>
<accession>A0A9D4QX47</accession>
<evidence type="ECO:0000313" key="1">
    <source>
        <dbReference type="EMBL" id="KAH3846916.1"/>
    </source>
</evidence>